<evidence type="ECO:0000313" key="4">
    <source>
        <dbReference type="Proteomes" id="UP001233360"/>
    </source>
</evidence>
<keyword evidence="1" id="KW-1133">Transmembrane helix</keyword>
<reference evidence="3 4" key="1">
    <citation type="submission" date="2023-07" db="EMBL/GenBank/DDBJ databases">
        <title>Functional and genomic diversity of the sorghum phyllosphere microbiome.</title>
        <authorList>
            <person name="Shade A."/>
        </authorList>
    </citation>
    <scope>NUCLEOTIDE SEQUENCE [LARGE SCALE GENOMIC DNA]</scope>
    <source>
        <strain evidence="3 4">SORGH_AS_0887</strain>
    </source>
</reference>
<protein>
    <submittedName>
        <fullName evidence="3">Pimeloyl-ACP methyl ester carboxylesterase</fullName>
    </submittedName>
</protein>
<dbReference type="PANTHER" id="PTHR37946:SF1">
    <property type="entry name" value="SLL1969 PROTEIN"/>
    <property type="match status" value="1"/>
</dbReference>
<evidence type="ECO:0000259" key="2">
    <source>
        <dbReference type="Pfam" id="PF07819"/>
    </source>
</evidence>
<gene>
    <name evidence="3" type="ORF">QE380_003566</name>
</gene>
<dbReference type="Pfam" id="PF07819">
    <property type="entry name" value="PGAP1"/>
    <property type="match status" value="1"/>
</dbReference>
<comment type="caution">
    <text evidence="3">The sequence shown here is derived from an EMBL/GenBank/DDBJ whole genome shotgun (WGS) entry which is preliminary data.</text>
</comment>
<dbReference type="PANTHER" id="PTHR37946">
    <property type="entry name" value="SLL1969 PROTEIN"/>
    <property type="match status" value="1"/>
</dbReference>
<feature type="domain" description="GPI inositol-deacylase PGAP1-like alpha/beta" evidence="2">
    <location>
        <begin position="449"/>
        <end position="501"/>
    </location>
</feature>
<feature type="transmembrane region" description="Helical" evidence="1">
    <location>
        <begin position="12"/>
        <end position="31"/>
    </location>
</feature>
<dbReference type="Proteomes" id="UP001233360">
    <property type="component" value="Unassembled WGS sequence"/>
</dbReference>
<keyword evidence="1" id="KW-0812">Transmembrane</keyword>
<dbReference type="Gene3D" id="3.40.50.1820">
    <property type="entry name" value="alpha/beta hydrolase"/>
    <property type="match status" value="1"/>
</dbReference>
<dbReference type="PROSITE" id="PS51257">
    <property type="entry name" value="PROKAR_LIPOPROTEIN"/>
    <property type="match status" value="1"/>
</dbReference>
<dbReference type="EMBL" id="JAUTBK010000002">
    <property type="protein sequence ID" value="MDQ1210643.1"/>
    <property type="molecule type" value="Genomic_DNA"/>
</dbReference>
<dbReference type="InterPro" id="IPR012908">
    <property type="entry name" value="PGAP1-ab_dom-like"/>
</dbReference>
<accession>A0ABU0V297</accession>
<dbReference type="InterPro" id="IPR029058">
    <property type="entry name" value="AB_hydrolase_fold"/>
</dbReference>
<evidence type="ECO:0000313" key="3">
    <source>
        <dbReference type="EMBL" id="MDQ1210643.1"/>
    </source>
</evidence>
<evidence type="ECO:0000256" key="1">
    <source>
        <dbReference type="SAM" id="Phobius"/>
    </source>
</evidence>
<sequence>MTMIDNRKTKKIIYACSVVLVVSLTGCQVVSVKQQALNVTIANERNSVLMQDQLSEASLNVLSMSGREAKVCTSDPDQCIAELKSIPQIGDEQFLSTASEMYLAKAMLLEKSSECNISRLAKYKSEQHQQASQQIYNDCLDQQMNMLDKSIRYSYAYLFETKRQPKDRIFDNRQVQIRDFYNQAIAKLVTTYAARNPDTQVQETIQVGDNTYQVNLDNYKQLAHQKLEKFISSYNLNFSGLRTINRRDGFGSEFVAVFPASKYPQNTKYILDPLNYSYKNGQNPNIHEARYLAATIVAQPKQASSLADILGHAPFEIKIYDPYRTENIDVDGKNYPLAANYSAPYGLWLAENNLGVSAYLSLIDRDQRLMMPHLYMLEPYNPQKKVIVLVHGLASSPEAWIALTNDIMGDNILREHYQVWQVFYSTNMPILESRFQIYALLKQAFDSLNPNDPADHNAVLIGHSMGGIISRLLVSQADISQKAFSLVSPYQQAQLKKQPMVYQRLKIQPIPNFDRAIFMSAPHHGTDFADLWFTRAARKIIKLPGAFLGAITDTVTNENIDAKDLLLRIDQGLIQNGPSDLSYKSKFIELTKNINPPAGFVFHSIIGNNTKSDDPEKITDGIVPYKSAHLEGSASEKIIQGGHSIQETPQAVLELRRILRLHLKEHQIQ</sequence>
<organism evidence="3 4">
    <name type="scientific">Acinetobacter baylyi</name>
    <dbReference type="NCBI Taxonomy" id="202950"/>
    <lineage>
        <taxon>Bacteria</taxon>
        <taxon>Pseudomonadati</taxon>
        <taxon>Pseudomonadota</taxon>
        <taxon>Gammaproteobacteria</taxon>
        <taxon>Moraxellales</taxon>
        <taxon>Moraxellaceae</taxon>
        <taxon>Acinetobacter</taxon>
    </lineage>
</organism>
<proteinExistence type="predicted"/>
<dbReference type="SUPFAM" id="SSF53474">
    <property type="entry name" value="alpha/beta-Hydrolases"/>
    <property type="match status" value="1"/>
</dbReference>
<keyword evidence="1" id="KW-0472">Membrane</keyword>
<keyword evidence="4" id="KW-1185">Reference proteome</keyword>
<name>A0ABU0V297_ACIBI</name>